<evidence type="ECO:0000313" key="2">
    <source>
        <dbReference type="EMBL" id="KAK0721893.1"/>
    </source>
</evidence>
<evidence type="ECO:0000313" key="3">
    <source>
        <dbReference type="Proteomes" id="UP001172101"/>
    </source>
</evidence>
<comment type="caution">
    <text evidence="2">The sequence shown here is derived from an EMBL/GenBank/DDBJ whole genome shotgun (WGS) entry which is preliminary data.</text>
</comment>
<name>A0AA40E455_9PEZI</name>
<dbReference type="Proteomes" id="UP001172101">
    <property type="component" value="Unassembled WGS sequence"/>
</dbReference>
<accession>A0AA40E455</accession>
<dbReference type="GeneID" id="85324825"/>
<gene>
    <name evidence="2" type="ORF">B0T26DRAFT_700617</name>
</gene>
<protein>
    <submittedName>
        <fullName evidence="2">Uncharacterized protein</fullName>
    </submittedName>
</protein>
<keyword evidence="3" id="KW-1185">Reference proteome</keyword>
<proteinExistence type="predicted"/>
<evidence type="ECO:0000256" key="1">
    <source>
        <dbReference type="SAM" id="MobiDB-lite"/>
    </source>
</evidence>
<feature type="compositionally biased region" description="Polar residues" evidence="1">
    <location>
        <begin position="10"/>
        <end position="23"/>
    </location>
</feature>
<dbReference type="AlphaFoldDB" id="A0AA40E455"/>
<reference evidence="2" key="1">
    <citation type="submission" date="2023-06" db="EMBL/GenBank/DDBJ databases">
        <title>Genome-scale phylogeny and comparative genomics of the fungal order Sordariales.</title>
        <authorList>
            <consortium name="Lawrence Berkeley National Laboratory"/>
            <person name="Hensen N."/>
            <person name="Bonometti L."/>
            <person name="Westerberg I."/>
            <person name="Brannstrom I.O."/>
            <person name="Guillou S."/>
            <person name="Cros-Aarteil S."/>
            <person name="Calhoun S."/>
            <person name="Haridas S."/>
            <person name="Kuo A."/>
            <person name="Mondo S."/>
            <person name="Pangilinan J."/>
            <person name="Riley R."/>
            <person name="LaButti K."/>
            <person name="Andreopoulos B."/>
            <person name="Lipzen A."/>
            <person name="Chen C."/>
            <person name="Yanf M."/>
            <person name="Daum C."/>
            <person name="Ng V."/>
            <person name="Clum A."/>
            <person name="Steindorff A."/>
            <person name="Ohm R."/>
            <person name="Martin F."/>
            <person name="Silar P."/>
            <person name="Natvig D."/>
            <person name="Lalanne C."/>
            <person name="Gautier V."/>
            <person name="Ament-velasquez S.L."/>
            <person name="Kruys A."/>
            <person name="Hutchinson M.I."/>
            <person name="Powell A.J."/>
            <person name="Barry K."/>
            <person name="Miller A.N."/>
            <person name="Grigoriev I.V."/>
            <person name="Debuchy R."/>
            <person name="Gladieux P."/>
            <person name="Thoren M.H."/>
            <person name="Johannesson H."/>
        </authorList>
    </citation>
    <scope>NUCLEOTIDE SEQUENCE</scope>
    <source>
        <strain evidence="2">SMH2392-1A</strain>
    </source>
</reference>
<sequence length="118" mass="12952">MHDNFPLSLTVDSSQFGDSSSQKPLLLPCQRVLQGPPSPFPDPSRARSTPGLERRGVPVSYPCYNINGVSVAAYCFAVSRLFQYGRFAANFGPPRRRRPSVYTDNGGLAVGQVLHQRV</sequence>
<organism evidence="2 3">
    <name type="scientific">Lasiosphaeria miniovina</name>
    <dbReference type="NCBI Taxonomy" id="1954250"/>
    <lineage>
        <taxon>Eukaryota</taxon>
        <taxon>Fungi</taxon>
        <taxon>Dikarya</taxon>
        <taxon>Ascomycota</taxon>
        <taxon>Pezizomycotina</taxon>
        <taxon>Sordariomycetes</taxon>
        <taxon>Sordariomycetidae</taxon>
        <taxon>Sordariales</taxon>
        <taxon>Lasiosphaeriaceae</taxon>
        <taxon>Lasiosphaeria</taxon>
    </lineage>
</organism>
<dbReference type="EMBL" id="JAUIRO010000003">
    <property type="protein sequence ID" value="KAK0721893.1"/>
    <property type="molecule type" value="Genomic_DNA"/>
</dbReference>
<dbReference type="RefSeq" id="XP_060297817.1">
    <property type="nucleotide sequence ID" value="XM_060441555.1"/>
</dbReference>
<feature type="non-terminal residue" evidence="2">
    <location>
        <position position="118"/>
    </location>
</feature>
<feature type="region of interest" description="Disordered" evidence="1">
    <location>
        <begin position="1"/>
        <end position="23"/>
    </location>
</feature>